<evidence type="ECO:0000313" key="2">
    <source>
        <dbReference type="EMBL" id="KAF8868884.1"/>
    </source>
</evidence>
<keyword evidence="1" id="KW-0732">Signal</keyword>
<comment type="caution">
    <text evidence="2">The sequence shown here is derived from an EMBL/GenBank/DDBJ whole genome shotgun (WGS) entry which is preliminary data.</text>
</comment>
<dbReference type="Proteomes" id="UP000724874">
    <property type="component" value="Unassembled WGS sequence"/>
</dbReference>
<keyword evidence="3" id="KW-1185">Reference proteome</keyword>
<feature type="chain" id="PRO_5040510057" evidence="1">
    <location>
        <begin position="21"/>
        <end position="170"/>
    </location>
</feature>
<name>A0A9P5N8Z4_GYMJU</name>
<accession>A0A9P5N8Z4</accession>
<evidence type="ECO:0000256" key="1">
    <source>
        <dbReference type="SAM" id="SignalP"/>
    </source>
</evidence>
<feature type="signal peptide" evidence="1">
    <location>
        <begin position="1"/>
        <end position="20"/>
    </location>
</feature>
<dbReference type="OrthoDB" id="2990518at2759"/>
<gene>
    <name evidence="2" type="ORF">CPB84DRAFT_1857011</name>
</gene>
<evidence type="ECO:0000313" key="3">
    <source>
        <dbReference type="Proteomes" id="UP000724874"/>
    </source>
</evidence>
<sequence length="170" mass="17791">MRFSSAVLLAITSFFATVSAVPAASTDALGTVTKVWPNGMVEYTIPADEYFGSLHKRQTIDLSGATCESTCSGPPGPGPNQMTATLSPTRCYPKEPSSSRSIPTLSSSLHSPAAGSISSIKPLTWSSTRKMILASVASFLAGECNAAHGFSVGQCTFDEQPNAFIQVLHS</sequence>
<dbReference type="AlphaFoldDB" id="A0A9P5N8Z4"/>
<dbReference type="EMBL" id="JADNYJ010000529">
    <property type="protein sequence ID" value="KAF8868884.1"/>
    <property type="molecule type" value="Genomic_DNA"/>
</dbReference>
<proteinExistence type="predicted"/>
<protein>
    <submittedName>
        <fullName evidence="2">Uncharacterized protein</fullName>
    </submittedName>
</protein>
<reference evidence="2" key="1">
    <citation type="submission" date="2020-11" db="EMBL/GenBank/DDBJ databases">
        <authorList>
            <consortium name="DOE Joint Genome Institute"/>
            <person name="Ahrendt S."/>
            <person name="Riley R."/>
            <person name="Andreopoulos W."/>
            <person name="LaButti K."/>
            <person name="Pangilinan J."/>
            <person name="Ruiz-duenas F.J."/>
            <person name="Barrasa J.M."/>
            <person name="Sanchez-Garcia M."/>
            <person name="Camarero S."/>
            <person name="Miyauchi S."/>
            <person name="Serrano A."/>
            <person name="Linde D."/>
            <person name="Babiker R."/>
            <person name="Drula E."/>
            <person name="Ayuso-Fernandez I."/>
            <person name="Pacheco R."/>
            <person name="Padilla G."/>
            <person name="Ferreira P."/>
            <person name="Barriuso J."/>
            <person name="Kellner H."/>
            <person name="Castanera R."/>
            <person name="Alfaro M."/>
            <person name="Ramirez L."/>
            <person name="Pisabarro A.G."/>
            <person name="Kuo A."/>
            <person name="Tritt A."/>
            <person name="Lipzen A."/>
            <person name="He G."/>
            <person name="Yan M."/>
            <person name="Ng V."/>
            <person name="Cullen D."/>
            <person name="Martin F."/>
            <person name="Rosso M.-N."/>
            <person name="Henrissat B."/>
            <person name="Hibbett D."/>
            <person name="Martinez A.T."/>
            <person name="Grigoriev I.V."/>
        </authorList>
    </citation>
    <scope>NUCLEOTIDE SEQUENCE</scope>
    <source>
        <strain evidence="2">AH 44721</strain>
    </source>
</reference>
<organism evidence="2 3">
    <name type="scientific">Gymnopilus junonius</name>
    <name type="common">Spectacular rustgill mushroom</name>
    <name type="synonym">Gymnopilus spectabilis subsp. junonius</name>
    <dbReference type="NCBI Taxonomy" id="109634"/>
    <lineage>
        <taxon>Eukaryota</taxon>
        <taxon>Fungi</taxon>
        <taxon>Dikarya</taxon>
        <taxon>Basidiomycota</taxon>
        <taxon>Agaricomycotina</taxon>
        <taxon>Agaricomycetes</taxon>
        <taxon>Agaricomycetidae</taxon>
        <taxon>Agaricales</taxon>
        <taxon>Agaricineae</taxon>
        <taxon>Hymenogastraceae</taxon>
        <taxon>Gymnopilus</taxon>
    </lineage>
</organism>